<dbReference type="GO" id="GO:0044547">
    <property type="term" value="F:DNA topoisomerase binding"/>
    <property type="evidence" value="ECO:0007669"/>
    <property type="project" value="TreeGrafter"/>
</dbReference>
<dbReference type="InterPro" id="IPR036397">
    <property type="entry name" value="RNaseH_sf"/>
</dbReference>
<dbReference type="InterPro" id="IPR001888">
    <property type="entry name" value="Transposase_1"/>
</dbReference>
<comment type="caution">
    <text evidence="1">The sequence shown here is derived from an EMBL/GenBank/DDBJ whole genome shotgun (WGS) entry which is preliminary data.</text>
</comment>
<dbReference type="Pfam" id="PF01359">
    <property type="entry name" value="Transposase_1"/>
    <property type="match status" value="1"/>
</dbReference>
<protein>
    <submittedName>
        <fullName evidence="1">Mariner transposase</fullName>
    </submittedName>
</protein>
<dbReference type="EMBL" id="BMAU01021356">
    <property type="protein sequence ID" value="GFY20611.1"/>
    <property type="molecule type" value="Genomic_DNA"/>
</dbReference>
<dbReference type="GO" id="GO:0000729">
    <property type="term" value="P:DNA double-strand break processing"/>
    <property type="evidence" value="ECO:0007669"/>
    <property type="project" value="TreeGrafter"/>
</dbReference>
<dbReference type="GO" id="GO:0042800">
    <property type="term" value="F:histone H3K4 methyltransferase activity"/>
    <property type="evidence" value="ECO:0007669"/>
    <property type="project" value="TreeGrafter"/>
</dbReference>
<name>A0A8X6SYQ4_TRICX</name>
<dbReference type="GO" id="GO:0046975">
    <property type="term" value="F:histone H3K36 methyltransferase activity"/>
    <property type="evidence" value="ECO:0007669"/>
    <property type="project" value="TreeGrafter"/>
</dbReference>
<dbReference type="GO" id="GO:0000014">
    <property type="term" value="F:single-stranded DNA endodeoxyribonuclease activity"/>
    <property type="evidence" value="ECO:0007669"/>
    <property type="project" value="TreeGrafter"/>
</dbReference>
<dbReference type="Gene3D" id="3.30.420.10">
    <property type="entry name" value="Ribonuclease H-like superfamily/Ribonuclease H"/>
    <property type="match status" value="1"/>
</dbReference>
<evidence type="ECO:0000313" key="2">
    <source>
        <dbReference type="Proteomes" id="UP000887159"/>
    </source>
</evidence>
<dbReference type="GO" id="GO:0003690">
    <property type="term" value="F:double-stranded DNA binding"/>
    <property type="evidence" value="ECO:0007669"/>
    <property type="project" value="TreeGrafter"/>
</dbReference>
<evidence type="ECO:0000313" key="1">
    <source>
        <dbReference type="EMBL" id="GFY20611.1"/>
    </source>
</evidence>
<keyword evidence="2" id="KW-1185">Reference proteome</keyword>
<dbReference type="GO" id="GO:0006303">
    <property type="term" value="P:double-strand break repair via nonhomologous end joining"/>
    <property type="evidence" value="ECO:0007669"/>
    <property type="project" value="TreeGrafter"/>
</dbReference>
<dbReference type="GO" id="GO:0035861">
    <property type="term" value="C:site of double-strand break"/>
    <property type="evidence" value="ECO:0007669"/>
    <property type="project" value="TreeGrafter"/>
</dbReference>
<proteinExistence type="predicted"/>
<dbReference type="GO" id="GO:0000793">
    <property type="term" value="C:condensed chromosome"/>
    <property type="evidence" value="ECO:0007669"/>
    <property type="project" value="TreeGrafter"/>
</dbReference>
<dbReference type="GO" id="GO:0003697">
    <property type="term" value="F:single-stranded DNA binding"/>
    <property type="evidence" value="ECO:0007669"/>
    <property type="project" value="TreeGrafter"/>
</dbReference>
<dbReference type="PANTHER" id="PTHR46060:SF2">
    <property type="entry name" value="HISTONE-LYSINE N-METHYLTRANSFERASE SETMAR"/>
    <property type="match status" value="1"/>
</dbReference>
<sequence length="152" mass="17539">MMDRISICEGLAKWNEIEPFIKRMVTGDEKLVTYDNIVRKRSWSKHGEEAQTVAKPGLTFRKILLCIWWDWKGFIYYELLPAFGDGPHNFENRSGYEGDFSAGTSPSPFHISQTRKHLNLAKDLPCIRKLCKAGLQRYKVRTHDTPAKSPLP</sequence>
<dbReference type="InterPro" id="IPR052709">
    <property type="entry name" value="Transposase-MT_Hybrid"/>
</dbReference>
<dbReference type="GO" id="GO:0015074">
    <property type="term" value="P:DNA integration"/>
    <property type="evidence" value="ECO:0007669"/>
    <property type="project" value="TreeGrafter"/>
</dbReference>
<dbReference type="PANTHER" id="PTHR46060">
    <property type="entry name" value="MARINER MOS1 TRANSPOSASE-LIKE PROTEIN"/>
    <property type="match status" value="1"/>
</dbReference>
<reference evidence="1" key="1">
    <citation type="submission" date="2020-08" db="EMBL/GenBank/DDBJ databases">
        <title>Multicomponent nature underlies the extraordinary mechanical properties of spider dragline silk.</title>
        <authorList>
            <person name="Kono N."/>
            <person name="Nakamura H."/>
            <person name="Mori M."/>
            <person name="Yoshida Y."/>
            <person name="Ohtoshi R."/>
            <person name="Malay A.D."/>
            <person name="Moran D.A.P."/>
            <person name="Tomita M."/>
            <person name="Numata K."/>
            <person name="Arakawa K."/>
        </authorList>
    </citation>
    <scope>NUCLEOTIDE SEQUENCE</scope>
</reference>
<accession>A0A8X6SYQ4</accession>
<dbReference type="GO" id="GO:0005634">
    <property type="term" value="C:nucleus"/>
    <property type="evidence" value="ECO:0007669"/>
    <property type="project" value="TreeGrafter"/>
</dbReference>
<dbReference type="GO" id="GO:0031297">
    <property type="term" value="P:replication fork processing"/>
    <property type="evidence" value="ECO:0007669"/>
    <property type="project" value="TreeGrafter"/>
</dbReference>
<organism evidence="1 2">
    <name type="scientific">Trichonephila clavipes</name>
    <name type="common">Golden silk orbweaver</name>
    <name type="synonym">Nephila clavipes</name>
    <dbReference type="NCBI Taxonomy" id="2585209"/>
    <lineage>
        <taxon>Eukaryota</taxon>
        <taxon>Metazoa</taxon>
        <taxon>Ecdysozoa</taxon>
        <taxon>Arthropoda</taxon>
        <taxon>Chelicerata</taxon>
        <taxon>Arachnida</taxon>
        <taxon>Araneae</taxon>
        <taxon>Araneomorphae</taxon>
        <taxon>Entelegynae</taxon>
        <taxon>Araneoidea</taxon>
        <taxon>Nephilidae</taxon>
        <taxon>Trichonephila</taxon>
    </lineage>
</organism>
<dbReference type="AlphaFoldDB" id="A0A8X6SYQ4"/>
<dbReference type="GO" id="GO:0044774">
    <property type="term" value="P:mitotic DNA integrity checkpoint signaling"/>
    <property type="evidence" value="ECO:0007669"/>
    <property type="project" value="TreeGrafter"/>
</dbReference>
<gene>
    <name evidence="1" type="ORF">TNCV_1118451</name>
</gene>
<dbReference type="Proteomes" id="UP000887159">
    <property type="component" value="Unassembled WGS sequence"/>
</dbReference>